<organism evidence="1 2">
    <name type="scientific">Eumeta variegata</name>
    <name type="common">Bagworm moth</name>
    <name type="synonym">Eumeta japonica</name>
    <dbReference type="NCBI Taxonomy" id="151549"/>
    <lineage>
        <taxon>Eukaryota</taxon>
        <taxon>Metazoa</taxon>
        <taxon>Ecdysozoa</taxon>
        <taxon>Arthropoda</taxon>
        <taxon>Hexapoda</taxon>
        <taxon>Insecta</taxon>
        <taxon>Pterygota</taxon>
        <taxon>Neoptera</taxon>
        <taxon>Endopterygota</taxon>
        <taxon>Lepidoptera</taxon>
        <taxon>Glossata</taxon>
        <taxon>Ditrysia</taxon>
        <taxon>Tineoidea</taxon>
        <taxon>Psychidae</taxon>
        <taxon>Oiketicinae</taxon>
        <taxon>Eumeta</taxon>
    </lineage>
</organism>
<proteinExistence type="predicted"/>
<dbReference type="AlphaFoldDB" id="A0A4C1ZK45"/>
<evidence type="ECO:0000313" key="2">
    <source>
        <dbReference type="Proteomes" id="UP000299102"/>
    </source>
</evidence>
<reference evidence="1 2" key="1">
    <citation type="journal article" date="2019" name="Commun. Biol.">
        <title>The bagworm genome reveals a unique fibroin gene that provides high tensile strength.</title>
        <authorList>
            <person name="Kono N."/>
            <person name="Nakamura H."/>
            <person name="Ohtoshi R."/>
            <person name="Tomita M."/>
            <person name="Numata K."/>
            <person name="Arakawa K."/>
        </authorList>
    </citation>
    <scope>NUCLEOTIDE SEQUENCE [LARGE SCALE GENOMIC DNA]</scope>
</reference>
<dbReference type="EMBL" id="BGZK01001908">
    <property type="protein sequence ID" value="GBP88138.1"/>
    <property type="molecule type" value="Genomic_DNA"/>
</dbReference>
<dbReference type="Proteomes" id="UP000299102">
    <property type="component" value="Unassembled WGS sequence"/>
</dbReference>
<protein>
    <submittedName>
        <fullName evidence="1">Uncharacterized protein</fullName>
    </submittedName>
</protein>
<keyword evidence="2" id="KW-1185">Reference proteome</keyword>
<accession>A0A4C1ZK45</accession>
<name>A0A4C1ZK45_EUMVA</name>
<evidence type="ECO:0000313" key="1">
    <source>
        <dbReference type="EMBL" id="GBP88138.1"/>
    </source>
</evidence>
<comment type="caution">
    <text evidence="1">The sequence shown here is derived from an EMBL/GenBank/DDBJ whole genome shotgun (WGS) entry which is preliminary data.</text>
</comment>
<gene>
    <name evidence="1" type="ORF">EVAR_65545_1</name>
</gene>
<sequence>MIGGTTGWTHNKNNNWKKRKWQKFREAMVELGNSNPWGLVCRETAVCVRAPGNIISYLKVAEKNADDVDSAIEFMLDTLLP</sequence>